<organism evidence="2 3">
    <name type="scientific">Spodoptera exigua</name>
    <name type="common">Beet armyworm</name>
    <name type="synonym">Noctua fulgens</name>
    <dbReference type="NCBI Taxonomy" id="7107"/>
    <lineage>
        <taxon>Eukaryota</taxon>
        <taxon>Metazoa</taxon>
        <taxon>Ecdysozoa</taxon>
        <taxon>Arthropoda</taxon>
        <taxon>Hexapoda</taxon>
        <taxon>Insecta</taxon>
        <taxon>Pterygota</taxon>
        <taxon>Neoptera</taxon>
        <taxon>Endopterygota</taxon>
        <taxon>Lepidoptera</taxon>
        <taxon>Glossata</taxon>
        <taxon>Ditrysia</taxon>
        <taxon>Noctuoidea</taxon>
        <taxon>Noctuidae</taxon>
        <taxon>Amphipyrinae</taxon>
        <taxon>Spodoptera</taxon>
    </lineage>
</organism>
<name>A0A835L0E1_SPOEX</name>
<dbReference type="AlphaFoldDB" id="A0A835L0E1"/>
<proteinExistence type="predicted"/>
<evidence type="ECO:0000256" key="1">
    <source>
        <dbReference type="SAM" id="MobiDB-lite"/>
    </source>
</evidence>
<evidence type="ECO:0000313" key="2">
    <source>
        <dbReference type="EMBL" id="KAF9408803.1"/>
    </source>
</evidence>
<evidence type="ECO:0000313" key="3">
    <source>
        <dbReference type="Proteomes" id="UP000648187"/>
    </source>
</evidence>
<comment type="caution">
    <text evidence="2">The sequence shown here is derived from an EMBL/GenBank/DDBJ whole genome shotgun (WGS) entry which is preliminary data.</text>
</comment>
<accession>A0A835L0E1</accession>
<dbReference type="EMBL" id="JACKWZ010000360">
    <property type="protein sequence ID" value="KAF9408803.1"/>
    <property type="molecule type" value="Genomic_DNA"/>
</dbReference>
<protein>
    <submittedName>
        <fullName evidence="2">Uncharacterized protein</fullName>
    </submittedName>
</protein>
<reference evidence="2" key="1">
    <citation type="submission" date="2020-08" db="EMBL/GenBank/DDBJ databases">
        <title>Spodoptera exigua strain:BAW_Kor-Di-RS1 Genome sequencing and assembly.</title>
        <authorList>
            <person name="Kim J."/>
            <person name="Nam H.Y."/>
            <person name="Kwon M."/>
            <person name="Choi J.H."/>
            <person name="Cho S.R."/>
            <person name="Kim G.-H."/>
        </authorList>
    </citation>
    <scope>NUCLEOTIDE SEQUENCE</scope>
    <source>
        <strain evidence="2">BAW_Kor-Di-RS1</strain>
        <tissue evidence="2">Whole-body</tissue>
    </source>
</reference>
<feature type="non-terminal residue" evidence="2">
    <location>
        <position position="1"/>
    </location>
</feature>
<feature type="region of interest" description="Disordered" evidence="1">
    <location>
        <begin position="88"/>
        <end position="109"/>
    </location>
</feature>
<gene>
    <name evidence="2" type="ORF">HW555_011645</name>
</gene>
<dbReference type="Proteomes" id="UP000648187">
    <property type="component" value="Unassembled WGS sequence"/>
</dbReference>
<feature type="compositionally biased region" description="Basic and acidic residues" evidence="1">
    <location>
        <begin position="100"/>
        <end position="109"/>
    </location>
</feature>
<keyword evidence="3" id="KW-1185">Reference proteome</keyword>
<sequence>ARPRRDRPTGHGNRSIRCGLRWSDAARDDPSEVGVSQGLISRTVKETHVAEEAATKIQTPAKERNVKINYTAQSEILRKLLYNMGLDNDDTDKSGIWPHSQDKVGRTST</sequence>